<reference evidence="2 3" key="1">
    <citation type="submission" date="2016-11" db="EMBL/GenBank/DDBJ databases">
        <authorList>
            <person name="Jaros S."/>
            <person name="Januszkiewicz K."/>
            <person name="Wedrychowicz H."/>
        </authorList>
    </citation>
    <scope>NUCLEOTIDE SEQUENCE [LARGE SCALE GENOMIC DNA]</scope>
    <source>
        <strain evidence="2 3">DSM 28715</strain>
    </source>
</reference>
<proteinExistence type="predicted"/>
<name>A0A1M5QKN6_9RHOB</name>
<gene>
    <name evidence="2" type="ORF">SAMN05444003_2173</name>
</gene>
<evidence type="ECO:0000313" key="3">
    <source>
        <dbReference type="Proteomes" id="UP000184074"/>
    </source>
</evidence>
<evidence type="ECO:0000313" key="2">
    <source>
        <dbReference type="EMBL" id="SHH14548.1"/>
    </source>
</evidence>
<keyword evidence="3" id="KW-1185">Reference proteome</keyword>
<keyword evidence="1" id="KW-1133">Transmembrane helix</keyword>
<dbReference type="AlphaFoldDB" id="A0A1M5QKN6"/>
<keyword evidence="1" id="KW-0812">Transmembrane</keyword>
<dbReference type="STRING" id="1508389.SAMN05444003_2173"/>
<keyword evidence="1" id="KW-0472">Membrane</keyword>
<accession>A0A1M5QKN6</accession>
<feature type="transmembrane region" description="Helical" evidence="1">
    <location>
        <begin position="9"/>
        <end position="29"/>
    </location>
</feature>
<dbReference type="Proteomes" id="UP000184074">
    <property type="component" value="Unassembled WGS sequence"/>
</dbReference>
<organism evidence="2 3">
    <name type="scientific">Cognatiyoonia sediminum</name>
    <dbReference type="NCBI Taxonomy" id="1508389"/>
    <lineage>
        <taxon>Bacteria</taxon>
        <taxon>Pseudomonadati</taxon>
        <taxon>Pseudomonadota</taxon>
        <taxon>Alphaproteobacteria</taxon>
        <taxon>Rhodobacterales</taxon>
        <taxon>Paracoccaceae</taxon>
        <taxon>Cognatiyoonia</taxon>
    </lineage>
</organism>
<protein>
    <recommendedName>
        <fullName evidence="4">Translocase</fullName>
    </recommendedName>
</protein>
<dbReference type="EMBL" id="FQXB01000003">
    <property type="protein sequence ID" value="SHH14548.1"/>
    <property type="molecule type" value="Genomic_DNA"/>
</dbReference>
<evidence type="ECO:0000256" key="1">
    <source>
        <dbReference type="SAM" id="Phobius"/>
    </source>
</evidence>
<dbReference type="OrthoDB" id="7956241at2"/>
<evidence type="ECO:0008006" key="4">
    <source>
        <dbReference type="Google" id="ProtNLM"/>
    </source>
</evidence>
<sequence length="367" mass="38789">MDRTKLKRYGIGAATFATALTIGFVIQYGDAVASRVGGQDTAPEPQAAAETDEQIIMPATASVVAPPVLPTPEVTAPATSNVALTEIPEDINVPTLLLPYDEAAEAESPIDETATEAPEMELAAADVVEDLTISPMTLDAEVVDTVQDVAQSCGLRVLATASDMAMVDLTLDAPCQTEASFAIYHQGMTISAMTDDLGLAQLSIPALNEHALFIVTFEDGASTMAQAFVSDMNDYDRAVLQWQGAHGFELHALRQSSSYGEDGHIWKGVNGSAETGMVASFTNGDYAAEIYTYPAGQSSSTSSIQLSVEAVIQDKNCGKVINAQAIQIGPNRTTGITDLEMTLPDCNAIGEILVLKNIYEDLTFAAR</sequence>
<dbReference type="RefSeq" id="WP_072900994.1">
    <property type="nucleotide sequence ID" value="NZ_FQXB01000003.1"/>
</dbReference>